<gene>
    <name evidence="2" type="ORF">QBC32DRAFT_360206</name>
</gene>
<feature type="region of interest" description="Disordered" evidence="1">
    <location>
        <begin position="257"/>
        <end position="314"/>
    </location>
</feature>
<comment type="caution">
    <text evidence="2">The sequence shown here is derived from an EMBL/GenBank/DDBJ whole genome shotgun (WGS) entry which is preliminary data.</text>
</comment>
<accession>A0AAN6NYR0</accession>
<feature type="compositionally biased region" description="Basic residues" evidence="1">
    <location>
        <begin position="77"/>
        <end position="97"/>
    </location>
</feature>
<feature type="compositionally biased region" description="Pro residues" evidence="1">
    <location>
        <begin position="261"/>
        <end position="280"/>
    </location>
</feature>
<proteinExistence type="predicted"/>
<protein>
    <submittedName>
        <fullName evidence="2">Uncharacterized protein</fullName>
    </submittedName>
</protein>
<dbReference type="EMBL" id="MU859090">
    <property type="protein sequence ID" value="KAK3954405.1"/>
    <property type="molecule type" value="Genomic_DNA"/>
</dbReference>
<evidence type="ECO:0000313" key="3">
    <source>
        <dbReference type="Proteomes" id="UP001303222"/>
    </source>
</evidence>
<sequence>MGGNVTLPSPYFRTFQLDRFLSSRYRYCCLRGSATTVRAPHNLSSVHKSFLGFPVVFLSENFFSHTTTLSPQQQLHSSHRNNRNRHRNRERRRRRNLRRAENRAAVENRAPFPGVHDAGHRADLGPMDLGNRAPVVADMRHDEGWGYGGFENRALAPAEAPPASQDDQVAAYYDYYIRTEGQADIIRPLIALAVRQMGPSCLFSVSAFPMQAANGPAWVDDHHINSYGDHALARMTVALAVFQWGLRAQIRMTARRSLPAAAPPPPQQQMPYPAYAPPDTPGAAPYGEAGPHQYGYPAFEPPPAGPYDHAPYQQ</sequence>
<feature type="region of interest" description="Disordered" evidence="1">
    <location>
        <begin position="68"/>
        <end position="128"/>
    </location>
</feature>
<name>A0AAN6NYR0_9PEZI</name>
<dbReference type="AlphaFoldDB" id="A0AAN6NYR0"/>
<reference evidence="2" key="2">
    <citation type="submission" date="2023-06" db="EMBL/GenBank/DDBJ databases">
        <authorList>
            <consortium name="Lawrence Berkeley National Laboratory"/>
            <person name="Mondo S.J."/>
            <person name="Hensen N."/>
            <person name="Bonometti L."/>
            <person name="Westerberg I."/>
            <person name="Brannstrom I.O."/>
            <person name="Guillou S."/>
            <person name="Cros-Aarteil S."/>
            <person name="Calhoun S."/>
            <person name="Haridas S."/>
            <person name="Kuo A."/>
            <person name="Pangilinan J."/>
            <person name="Riley R."/>
            <person name="Labutti K."/>
            <person name="Andreopoulos B."/>
            <person name="Lipzen A."/>
            <person name="Chen C."/>
            <person name="Yanf M."/>
            <person name="Daum C."/>
            <person name="Ng V."/>
            <person name="Clum A."/>
            <person name="Steindorff A."/>
            <person name="Ohm R."/>
            <person name="Martin F."/>
            <person name="Silar P."/>
            <person name="Natvig D."/>
            <person name="Lalanne C."/>
            <person name="Gautier V."/>
            <person name="Ament-Velasquez S.L."/>
            <person name="Kruys A."/>
            <person name="Hutchinson M.I."/>
            <person name="Powell A.J."/>
            <person name="Barry K."/>
            <person name="Miller A.N."/>
            <person name="Grigoriev I.V."/>
            <person name="Debuchy R."/>
            <person name="Gladieux P."/>
            <person name="Thoren M.H."/>
            <person name="Johannesson H."/>
        </authorList>
    </citation>
    <scope>NUCLEOTIDE SEQUENCE</scope>
    <source>
        <strain evidence="2">CBS 626.80</strain>
    </source>
</reference>
<dbReference type="Proteomes" id="UP001303222">
    <property type="component" value="Unassembled WGS sequence"/>
</dbReference>
<evidence type="ECO:0000256" key="1">
    <source>
        <dbReference type="SAM" id="MobiDB-lite"/>
    </source>
</evidence>
<organism evidence="2 3">
    <name type="scientific">Pseudoneurospora amorphoporcata</name>
    <dbReference type="NCBI Taxonomy" id="241081"/>
    <lineage>
        <taxon>Eukaryota</taxon>
        <taxon>Fungi</taxon>
        <taxon>Dikarya</taxon>
        <taxon>Ascomycota</taxon>
        <taxon>Pezizomycotina</taxon>
        <taxon>Sordariomycetes</taxon>
        <taxon>Sordariomycetidae</taxon>
        <taxon>Sordariales</taxon>
        <taxon>Sordariaceae</taxon>
        <taxon>Pseudoneurospora</taxon>
    </lineage>
</organism>
<reference evidence="2" key="1">
    <citation type="journal article" date="2023" name="Mol. Phylogenet. Evol.">
        <title>Genome-scale phylogeny and comparative genomics of the fungal order Sordariales.</title>
        <authorList>
            <person name="Hensen N."/>
            <person name="Bonometti L."/>
            <person name="Westerberg I."/>
            <person name="Brannstrom I.O."/>
            <person name="Guillou S."/>
            <person name="Cros-Aarteil S."/>
            <person name="Calhoun S."/>
            <person name="Haridas S."/>
            <person name="Kuo A."/>
            <person name="Mondo S."/>
            <person name="Pangilinan J."/>
            <person name="Riley R."/>
            <person name="LaButti K."/>
            <person name="Andreopoulos B."/>
            <person name="Lipzen A."/>
            <person name="Chen C."/>
            <person name="Yan M."/>
            <person name="Daum C."/>
            <person name="Ng V."/>
            <person name="Clum A."/>
            <person name="Steindorff A."/>
            <person name="Ohm R.A."/>
            <person name="Martin F."/>
            <person name="Silar P."/>
            <person name="Natvig D.O."/>
            <person name="Lalanne C."/>
            <person name="Gautier V."/>
            <person name="Ament-Velasquez S.L."/>
            <person name="Kruys A."/>
            <person name="Hutchinson M.I."/>
            <person name="Powell A.J."/>
            <person name="Barry K."/>
            <person name="Miller A.N."/>
            <person name="Grigoriev I.V."/>
            <person name="Debuchy R."/>
            <person name="Gladieux P."/>
            <person name="Hiltunen Thoren M."/>
            <person name="Johannesson H."/>
        </authorList>
    </citation>
    <scope>NUCLEOTIDE SEQUENCE</scope>
    <source>
        <strain evidence="2">CBS 626.80</strain>
    </source>
</reference>
<keyword evidence="3" id="KW-1185">Reference proteome</keyword>
<evidence type="ECO:0000313" key="2">
    <source>
        <dbReference type="EMBL" id="KAK3954405.1"/>
    </source>
</evidence>